<dbReference type="PROSITE" id="PS51918">
    <property type="entry name" value="RADICAL_SAM"/>
    <property type="match status" value="1"/>
</dbReference>
<accession>A0A2V1GWV1</accession>
<dbReference type="SFLD" id="SFLDF00314">
    <property type="entry name" value="L-lysine_2_3-aminomutase_(yjeK"/>
    <property type="match status" value="1"/>
</dbReference>
<dbReference type="OrthoDB" id="9770937at2"/>
<feature type="binding site" evidence="14">
    <location>
        <position position="118"/>
    </location>
    <ligand>
        <name>[4Fe-4S] cluster</name>
        <dbReference type="ChEBI" id="CHEBI:49883"/>
        <note>4Fe-4S-S-AdoMet</note>
    </ligand>
</feature>
<gene>
    <name evidence="17" type="primary">epmB</name>
    <name evidence="17" type="ORF">DC094_17480</name>
</gene>
<evidence type="ECO:0000256" key="6">
    <source>
        <dbReference type="ARBA" id="ARBA00022485"/>
    </source>
</evidence>
<dbReference type="InterPro" id="IPR022462">
    <property type="entry name" value="EpmB"/>
</dbReference>
<evidence type="ECO:0000256" key="9">
    <source>
        <dbReference type="ARBA" id="ARBA00022898"/>
    </source>
</evidence>
<dbReference type="NCBIfam" id="TIGR00238">
    <property type="entry name" value="KamA family radical SAM protein"/>
    <property type="match status" value="1"/>
</dbReference>
<comment type="cofactor">
    <cofactor evidence="2 15">
        <name>pyridoxal 5'-phosphate</name>
        <dbReference type="ChEBI" id="CHEBI:597326"/>
    </cofactor>
</comment>
<dbReference type="GO" id="GO:0051539">
    <property type="term" value="F:4 iron, 4 sulfur cluster binding"/>
    <property type="evidence" value="ECO:0007669"/>
    <property type="project" value="UniProtKB-KW"/>
</dbReference>
<evidence type="ECO:0000256" key="14">
    <source>
        <dbReference type="PIRSR" id="PIRSR004911-1"/>
    </source>
</evidence>
<dbReference type="InterPro" id="IPR058240">
    <property type="entry name" value="rSAM_sf"/>
</dbReference>
<dbReference type="AlphaFoldDB" id="A0A2V1GWV1"/>
<dbReference type="EMBL" id="QDDL01000009">
    <property type="protein sequence ID" value="PVZ65676.1"/>
    <property type="molecule type" value="Genomic_DNA"/>
</dbReference>
<keyword evidence="18" id="KW-1185">Reference proteome</keyword>
<evidence type="ECO:0000256" key="5">
    <source>
        <dbReference type="ARBA" id="ARBA00022363"/>
    </source>
</evidence>
<dbReference type="GO" id="GO:0016853">
    <property type="term" value="F:isomerase activity"/>
    <property type="evidence" value="ECO:0007669"/>
    <property type="project" value="UniProtKB-KW"/>
</dbReference>
<dbReference type="SUPFAM" id="SSF102114">
    <property type="entry name" value="Radical SAM enzymes"/>
    <property type="match status" value="1"/>
</dbReference>
<sequence>MIPRSHSSLQATWQQQLKQSAISASELVERLQLPVEMIGQLEKASSGFPLRVPDNFLQRIQPGNLSDPLLKQVLPDLAELEHFPGFSNDPLDEQHQSTPSGLLHKYPSRVLLVVTGACPVHCRYCFRRHFPYQQQQMGKQGIEKCLKYIEQHPEINEVILSGGDPLSAPDRLLSDISSRLDQIPHLKRLRIHSRFPVMIPDRINDSLLQWIGHSRLKPVMVLHINHANEINQDLTDACERLKRAGVLLLNQTVLLKGVNDSSEQLCQLSETLFNVSVQPYYLHLLDKVAGAGHFEVSQTNAINLMHQLLEKLPGFLVPKLVREVAGVTSKLPIDLNL</sequence>
<evidence type="ECO:0000256" key="8">
    <source>
        <dbReference type="ARBA" id="ARBA00022723"/>
    </source>
</evidence>
<dbReference type="InterPro" id="IPR013785">
    <property type="entry name" value="Aldolase_TIM"/>
</dbReference>
<dbReference type="InterPro" id="IPR003739">
    <property type="entry name" value="Lys_aminomutase/Glu_NH3_mut"/>
</dbReference>
<dbReference type="PANTHER" id="PTHR30538">
    <property type="entry name" value="LYSINE 2,3-AMINOMUTASE-RELATED"/>
    <property type="match status" value="1"/>
</dbReference>
<feature type="modified residue" description="N6-(pyridoxal phosphate)lysine" evidence="15">
    <location>
        <position position="330"/>
    </location>
</feature>
<dbReference type="PANTHER" id="PTHR30538:SF1">
    <property type="entry name" value="L-LYSINE 2,3-AMINOMUTASE"/>
    <property type="match status" value="1"/>
</dbReference>
<dbReference type="InterPro" id="IPR007197">
    <property type="entry name" value="rSAM"/>
</dbReference>
<evidence type="ECO:0000256" key="2">
    <source>
        <dbReference type="ARBA" id="ARBA00001933"/>
    </source>
</evidence>
<dbReference type="Gene3D" id="3.20.20.70">
    <property type="entry name" value="Aldolase class I"/>
    <property type="match status" value="1"/>
</dbReference>
<comment type="catalytic activity">
    <reaction evidence="1">
        <text>L-lysine = D-beta-lysine</text>
        <dbReference type="Rhea" id="RHEA:44148"/>
        <dbReference type="ChEBI" id="CHEBI:32551"/>
        <dbReference type="ChEBI" id="CHEBI:84138"/>
    </reaction>
</comment>
<evidence type="ECO:0000256" key="7">
    <source>
        <dbReference type="ARBA" id="ARBA00022691"/>
    </source>
</evidence>
<dbReference type="PIRSF" id="PIRSF004911">
    <property type="entry name" value="DUF160"/>
    <property type="match status" value="1"/>
</dbReference>
<reference evidence="17 18" key="1">
    <citation type="submission" date="2018-04" db="EMBL/GenBank/DDBJ databases">
        <title>Thalassorhabdus spongiae gen. nov., sp. nov., isolated from a marine sponge in South-West Iceland.</title>
        <authorList>
            <person name="Knobloch S."/>
            <person name="Daussin A."/>
            <person name="Johannsson R."/>
            <person name="Marteinsson V.T."/>
        </authorList>
    </citation>
    <scope>NUCLEOTIDE SEQUENCE [LARGE SCALE GENOMIC DNA]</scope>
    <source>
        <strain evidence="17 18">Hp12</strain>
    </source>
</reference>
<keyword evidence="6 14" id="KW-0004">4Fe-4S</keyword>
<dbReference type="NCBIfam" id="TIGR03821">
    <property type="entry name" value="EFP_modif_epmB"/>
    <property type="match status" value="1"/>
</dbReference>
<dbReference type="CDD" id="cd01335">
    <property type="entry name" value="Radical_SAM"/>
    <property type="match status" value="1"/>
</dbReference>
<evidence type="ECO:0000256" key="15">
    <source>
        <dbReference type="PIRSR" id="PIRSR603739-50"/>
    </source>
</evidence>
<dbReference type="RefSeq" id="WP_116688416.1">
    <property type="nucleotide sequence ID" value="NZ_CAWNYD010000009.1"/>
</dbReference>
<keyword evidence="8 14" id="KW-0479">Metal-binding</keyword>
<dbReference type="SFLD" id="SFLDG01070">
    <property type="entry name" value="PLP-dependent"/>
    <property type="match status" value="1"/>
</dbReference>
<evidence type="ECO:0000313" key="17">
    <source>
        <dbReference type="EMBL" id="PVZ65676.1"/>
    </source>
</evidence>
<evidence type="ECO:0000256" key="11">
    <source>
        <dbReference type="ARBA" id="ARBA00023014"/>
    </source>
</evidence>
<comment type="similarity">
    <text evidence="4">Belongs to the radical SAM superfamily. KamA family.</text>
</comment>
<name>A0A2V1GWV1_9GAMM</name>
<dbReference type="Pfam" id="PF04055">
    <property type="entry name" value="Radical_SAM"/>
    <property type="match status" value="1"/>
</dbReference>
<feature type="binding site" evidence="14">
    <location>
        <position position="122"/>
    </location>
    <ligand>
        <name>[4Fe-4S] cluster</name>
        <dbReference type="ChEBI" id="CHEBI:49883"/>
        <note>4Fe-4S-S-AdoMet</note>
    </ligand>
</feature>
<keyword evidence="11 14" id="KW-0411">Iron-sulfur</keyword>
<evidence type="ECO:0000256" key="12">
    <source>
        <dbReference type="ARBA" id="ARBA00023235"/>
    </source>
</evidence>
<dbReference type="Proteomes" id="UP000244906">
    <property type="component" value="Unassembled WGS sequence"/>
</dbReference>
<keyword evidence="7" id="KW-0949">S-adenosyl-L-methionine</keyword>
<comment type="caution">
    <text evidence="17">The sequence shown here is derived from an EMBL/GenBank/DDBJ whole genome shotgun (WGS) entry which is preliminary data.</text>
</comment>
<comment type="cofactor">
    <cofactor evidence="3">
        <name>[4Fe-4S] cluster</name>
        <dbReference type="ChEBI" id="CHEBI:49883"/>
    </cofactor>
</comment>
<evidence type="ECO:0000256" key="13">
    <source>
        <dbReference type="ARBA" id="ARBA00030756"/>
    </source>
</evidence>
<feature type="domain" description="Radical SAM core" evidence="16">
    <location>
        <begin position="104"/>
        <end position="316"/>
    </location>
</feature>
<protein>
    <recommendedName>
        <fullName evidence="5">L-lysine 2,3-aminomutase</fullName>
    </recommendedName>
    <alternativeName>
        <fullName evidence="13">EF-P post-translational modification enzyme B</fullName>
    </alternativeName>
</protein>
<keyword evidence="12" id="KW-0413">Isomerase</keyword>
<evidence type="ECO:0000256" key="1">
    <source>
        <dbReference type="ARBA" id="ARBA00001352"/>
    </source>
</evidence>
<evidence type="ECO:0000256" key="10">
    <source>
        <dbReference type="ARBA" id="ARBA00023004"/>
    </source>
</evidence>
<evidence type="ECO:0000313" key="18">
    <source>
        <dbReference type="Proteomes" id="UP000244906"/>
    </source>
</evidence>
<feature type="binding site" evidence="14">
    <location>
        <position position="125"/>
    </location>
    <ligand>
        <name>[4Fe-4S] cluster</name>
        <dbReference type="ChEBI" id="CHEBI:49883"/>
        <note>4Fe-4S-S-AdoMet</note>
    </ligand>
</feature>
<keyword evidence="9 15" id="KW-0663">Pyridoxal phosphate</keyword>
<dbReference type="GO" id="GO:0046872">
    <property type="term" value="F:metal ion binding"/>
    <property type="evidence" value="ECO:0007669"/>
    <property type="project" value="UniProtKB-KW"/>
</dbReference>
<evidence type="ECO:0000259" key="16">
    <source>
        <dbReference type="PROSITE" id="PS51918"/>
    </source>
</evidence>
<evidence type="ECO:0000256" key="3">
    <source>
        <dbReference type="ARBA" id="ARBA00001966"/>
    </source>
</evidence>
<dbReference type="SFLD" id="SFLDS00029">
    <property type="entry name" value="Radical_SAM"/>
    <property type="match status" value="1"/>
</dbReference>
<evidence type="ECO:0000256" key="4">
    <source>
        <dbReference type="ARBA" id="ARBA00008703"/>
    </source>
</evidence>
<keyword evidence="10" id="KW-0408">Iron</keyword>
<organism evidence="17 18">
    <name type="scientific">Pelagibaculum spongiae</name>
    <dbReference type="NCBI Taxonomy" id="2080658"/>
    <lineage>
        <taxon>Bacteria</taxon>
        <taxon>Pseudomonadati</taxon>
        <taxon>Pseudomonadota</taxon>
        <taxon>Gammaproteobacteria</taxon>
        <taxon>Oceanospirillales</taxon>
        <taxon>Pelagibaculum</taxon>
    </lineage>
</organism>
<proteinExistence type="inferred from homology"/>